<dbReference type="InterPro" id="IPR000008">
    <property type="entry name" value="C2_dom"/>
</dbReference>
<comment type="similarity">
    <text evidence="1">Belongs to the protein kinase superfamily. AGC Ser/Thr protein kinase family. PKC subfamily.</text>
</comment>
<feature type="region of interest" description="Disordered" evidence="12">
    <location>
        <begin position="369"/>
        <end position="405"/>
    </location>
</feature>
<dbReference type="SMART" id="SM00220">
    <property type="entry name" value="S_TKc"/>
    <property type="match status" value="1"/>
</dbReference>
<keyword evidence="5" id="KW-0808">Transferase</keyword>
<dbReference type="Pfam" id="PF00069">
    <property type="entry name" value="Pkinase"/>
    <property type="match status" value="1"/>
</dbReference>
<feature type="compositionally biased region" description="Polar residues" evidence="12">
    <location>
        <begin position="625"/>
        <end position="636"/>
    </location>
</feature>
<dbReference type="PROSITE" id="PS51285">
    <property type="entry name" value="AGC_KINASE_CTER"/>
    <property type="match status" value="1"/>
</dbReference>
<feature type="domain" description="Protein kinase" evidence="14">
    <location>
        <begin position="1355"/>
        <end position="1614"/>
    </location>
</feature>
<dbReference type="SUPFAM" id="SSF56112">
    <property type="entry name" value="Protein kinase-like (PK-like)"/>
    <property type="match status" value="1"/>
</dbReference>
<dbReference type="Gene3D" id="3.30.200.20">
    <property type="entry name" value="Phosphorylase Kinase, domain 1"/>
    <property type="match status" value="1"/>
</dbReference>
<evidence type="ECO:0000256" key="4">
    <source>
        <dbReference type="ARBA" id="ARBA00022553"/>
    </source>
</evidence>
<feature type="compositionally biased region" description="Pro residues" evidence="12">
    <location>
        <begin position="1271"/>
        <end position="1284"/>
    </location>
</feature>
<evidence type="ECO:0000256" key="9">
    <source>
        <dbReference type="ARBA" id="ARBA00047272"/>
    </source>
</evidence>
<evidence type="ECO:0000259" key="14">
    <source>
        <dbReference type="PROSITE" id="PS50011"/>
    </source>
</evidence>
<feature type="domain" description="C2" evidence="13">
    <location>
        <begin position="756"/>
        <end position="912"/>
    </location>
</feature>
<evidence type="ECO:0000259" key="15">
    <source>
        <dbReference type="PROSITE" id="PS51285"/>
    </source>
</evidence>
<feature type="compositionally biased region" description="Basic and acidic residues" evidence="12">
    <location>
        <begin position="285"/>
        <end position="299"/>
    </location>
</feature>
<dbReference type="InterPro" id="IPR000961">
    <property type="entry name" value="AGC-kinase_C"/>
</dbReference>
<sequence>MNSGKKSGDQQQQDQQQQPSNPNRNNRPELTAEWTVHAQLTISRPDKESTADDQQNPLRVVYKWSSDNTKPSTFTSGNEDQTRPYQETSDSTPKDQHDSFHSTATTTDKLPSDSGLSSSNTSRKPYGARCKSTCSIVLSAVADFLPSATEIPEEPDPFYFNTTSTYNVLPDQTTDDPTNVSQNFGSTKTLSLRDAFCQTSDTESTKLRAHSFKSSANSKYERKPRQTYDYRRQTESMLPPPVVDEGDPFLPSYTKGSPQQPYYSSQTNLRTPGSGMPTAMGGLRADSEGRGGPKSDTTKKPPRTVHIDVYCTGSDAEDDDEDDVDDASSQSSSNNPNEIESNSTPQTVFDTEQMHLRHQRAGKNELPRRLMAQSQQQQQHYQQQHQQIHSKQQPQSHLPSAQTHAFESDSPIGAHLGHVLSHSNTADEISESKQILFKKHIGDQRNKFNFRNRYFRRDQSDDAISSNYPNSSRSTMRDMTCSSISSAIASTSAIYEDVDTSWKEIEPEIATVTSLGKSDSFEYDNSIDRMRIRKMETLWSQPVSEHRNDLTVPQNPQQKRIQDFLQSYHRPPRTYHDTLSSEYEHVLDSDHPYFFNRSTIPERDEPVDQLEVPATPQTHRMTLRSGYTTQPQTSAGKSAPGSPGRLIYGPEYVKSGSETSTLLSNLSGYTTDYLQKARRFGAVVTALRKPGHHAQIRLSESSKKLDLLRLSLELRRQELPPDSPAAQQLKTELQNVQASSPVPVTYTSLQPFQGGPGGKLYHTVSALGRCAAVTGKLEVRLMGCQDLLEEVPGRSRRDKDNNSSPGDLRSFVKGVTSRSSSKSYSVKDETSFEIMAVIKLDNITVAQTSWKPCSQQAWDQRFSIDLDRSRELEIGVYWRDWRSLCAVKFLRLEEFIDDVRHGMALQLEPQGLLFAEIKFLNPMISQKPKLQRQRMIFNKQQVKNIPRAKQMNINIATWGRLLKRSTPSIQNQTQARSSSRPPSTELETYSPGSQHLHMNFEPSGMEVTDPAETPGETPNPTAFGLGGARPLGIQGISVLPPDTPPIHLSKQNNNQVPQPAISTQELNAQLANMRQQQRKAPMPSPPPPPPPKIDQELQNALREFDFLNQMDSQQTHLQPHPLILIPQPQHISQHDEQPTMYEAQPPTVTPNVVSGNANENIYHRPLLSMPPVVLMGGTGSVPPSPIIEMPPSPAPSHIQIVMYPDDDESSCDELSSQFVNMAINNNQSQYVPQSPIIQEPPTPQYQQQQQQFPVPPQRQYQQQPQYQQFQQPPPPQQPAFPQPPQQYQQPHQQPIYQNQYDVGGVAVIPPPPAQVPPPAAGGNRRQVARGLQYRDSAYESRRQSQSTGLLSLDSFRMLAVLGRGHFGKVILSQHKHTNEYYAIKALKKGDIISRDEVESLLSEKRIFEVANAMRHPFLVNLFACFQTEQHVCFVMEYAAGGDLMMHIHTDVFSEPRAVFYAACVVLGLQYLHENKIIYRDLKLDNLLLDTEGYVKIADFGLCKEGMGFGDRTGTFCGTPEFLAPEVLTETSYTRAVDWWGLGVLIFEMLVGESPFPGDDEEEVFDSIVNDEVRYPRFLSLEAIAIMRRLLRKNPERRLGSSERDAEDVKKQAFFRSIQWDELLLRNVKPPFVPTIRHLEDVSNFDEEFTSEKPQLTPPKEPRVLTDEEQNYFTDFTYIADWC</sequence>
<dbReference type="PROSITE" id="PS50004">
    <property type="entry name" value="C2"/>
    <property type="match status" value="1"/>
</dbReference>
<feature type="compositionally biased region" description="Low complexity" evidence="12">
    <location>
        <begin position="9"/>
        <end position="18"/>
    </location>
</feature>
<dbReference type="SUPFAM" id="SSF49562">
    <property type="entry name" value="C2 domain (Calcium/lipid-binding domain, CaLB)"/>
    <property type="match status" value="1"/>
</dbReference>
<dbReference type="InterPro" id="IPR017441">
    <property type="entry name" value="Protein_kinase_ATP_BS"/>
</dbReference>
<organism evidence="16 17">
    <name type="scientific">Hermetia illucens</name>
    <name type="common">Black soldier fly</name>
    <dbReference type="NCBI Taxonomy" id="343691"/>
    <lineage>
        <taxon>Eukaryota</taxon>
        <taxon>Metazoa</taxon>
        <taxon>Ecdysozoa</taxon>
        <taxon>Arthropoda</taxon>
        <taxon>Hexapoda</taxon>
        <taxon>Insecta</taxon>
        <taxon>Pterygota</taxon>
        <taxon>Neoptera</taxon>
        <taxon>Endopterygota</taxon>
        <taxon>Diptera</taxon>
        <taxon>Brachycera</taxon>
        <taxon>Stratiomyomorpha</taxon>
        <taxon>Stratiomyidae</taxon>
        <taxon>Hermetiinae</taxon>
        <taxon>Hermetia</taxon>
    </lineage>
</organism>
<feature type="compositionally biased region" description="Acidic residues" evidence="12">
    <location>
        <begin position="315"/>
        <end position="326"/>
    </location>
</feature>
<dbReference type="PANTHER" id="PTHR24351">
    <property type="entry name" value="RIBOSOMAL PROTEIN S6 KINASE"/>
    <property type="match status" value="1"/>
</dbReference>
<comment type="catalytic activity">
    <reaction evidence="10">
        <text>L-seryl-[protein] + ATP = O-phospho-L-seryl-[protein] + ADP + H(+)</text>
        <dbReference type="Rhea" id="RHEA:17989"/>
        <dbReference type="Rhea" id="RHEA-COMP:9863"/>
        <dbReference type="Rhea" id="RHEA-COMP:11604"/>
        <dbReference type="ChEBI" id="CHEBI:15378"/>
        <dbReference type="ChEBI" id="CHEBI:29999"/>
        <dbReference type="ChEBI" id="CHEBI:30616"/>
        <dbReference type="ChEBI" id="CHEBI:83421"/>
        <dbReference type="ChEBI" id="CHEBI:456216"/>
        <dbReference type="EC" id="2.7.11.13"/>
    </reaction>
</comment>
<evidence type="ECO:0000256" key="2">
    <source>
        <dbReference type="ARBA" id="ARBA00012429"/>
    </source>
</evidence>
<gene>
    <name evidence="16" type="ORF">HERILL_LOCUS1250</name>
</gene>
<dbReference type="PROSITE" id="PS50011">
    <property type="entry name" value="PROTEIN_KINASE_DOM"/>
    <property type="match status" value="1"/>
</dbReference>
<evidence type="ECO:0000256" key="3">
    <source>
        <dbReference type="ARBA" id="ARBA00022527"/>
    </source>
</evidence>
<feature type="region of interest" description="Disordered" evidence="12">
    <location>
        <begin position="1306"/>
        <end position="1326"/>
    </location>
</feature>
<feature type="binding site" evidence="11">
    <location>
        <position position="1384"/>
    </location>
    <ligand>
        <name>ATP</name>
        <dbReference type="ChEBI" id="CHEBI:30616"/>
    </ligand>
</feature>
<dbReference type="Pfam" id="PF00433">
    <property type="entry name" value="Pkinase_C"/>
    <property type="match status" value="1"/>
</dbReference>
<feature type="domain" description="AGC-kinase C-terminal" evidence="15">
    <location>
        <begin position="1615"/>
        <end position="1682"/>
    </location>
</feature>
<dbReference type="InParanoid" id="A0A7R8UC24"/>
<feature type="compositionally biased region" description="Low complexity" evidence="12">
    <location>
        <begin position="327"/>
        <end position="343"/>
    </location>
</feature>
<feature type="compositionally biased region" description="Low complexity" evidence="12">
    <location>
        <begin position="1244"/>
        <end position="1270"/>
    </location>
</feature>
<feature type="compositionally biased region" description="Polar residues" evidence="12">
    <location>
        <begin position="101"/>
        <end position="123"/>
    </location>
</feature>
<feature type="compositionally biased region" description="Pro residues" evidence="12">
    <location>
        <begin position="1082"/>
        <end position="1092"/>
    </location>
</feature>
<proteinExistence type="inferred from homology"/>
<dbReference type="PROSITE" id="PS00107">
    <property type="entry name" value="PROTEIN_KINASE_ATP"/>
    <property type="match status" value="1"/>
</dbReference>
<dbReference type="PROSITE" id="PS00108">
    <property type="entry name" value="PROTEIN_KINASE_ST"/>
    <property type="match status" value="1"/>
</dbReference>
<evidence type="ECO:0000313" key="17">
    <source>
        <dbReference type="Proteomes" id="UP000594454"/>
    </source>
</evidence>
<feature type="compositionally biased region" description="Polar residues" evidence="12">
    <location>
        <begin position="65"/>
        <end position="91"/>
    </location>
</feature>
<reference evidence="16 17" key="1">
    <citation type="submission" date="2020-11" db="EMBL/GenBank/DDBJ databases">
        <authorList>
            <person name="Wallbank WR R."/>
            <person name="Pardo Diaz C."/>
            <person name="Kozak K."/>
            <person name="Martin S."/>
            <person name="Jiggins C."/>
            <person name="Moest M."/>
            <person name="Warren A I."/>
            <person name="Generalovic N T."/>
            <person name="Byers J.R.P. K."/>
            <person name="Montejo-Kovacevich G."/>
            <person name="Yen C E."/>
        </authorList>
    </citation>
    <scope>NUCLEOTIDE SEQUENCE [LARGE SCALE GENOMIC DNA]</scope>
</reference>
<keyword evidence="6 11" id="KW-0547">Nucleotide-binding</keyword>
<keyword evidence="3" id="KW-0723">Serine/threonine-protein kinase</keyword>
<protein>
    <recommendedName>
        <fullName evidence="2">protein kinase C</fullName>
        <ecNumber evidence="2">2.7.11.13</ecNumber>
    </recommendedName>
</protein>
<feature type="region of interest" description="Disordered" evidence="12">
    <location>
        <begin position="1072"/>
        <end position="1093"/>
    </location>
</feature>
<evidence type="ECO:0000256" key="7">
    <source>
        <dbReference type="ARBA" id="ARBA00022777"/>
    </source>
</evidence>
<feature type="compositionally biased region" description="Pro residues" evidence="12">
    <location>
        <begin position="1308"/>
        <end position="1319"/>
    </location>
</feature>
<evidence type="ECO:0000256" key="5">
    <source>
        <dbReference type="ARBA" id="ARBA00022679"/>
    </source>
</evidence>
<dbReference type="CDD" id="cd05589">
    <property type="entry name" value="STKc_PKN"/>
    <property type="match status" value="1"/>
</dbReference>
<evidence type="ECO:0000256" key="1">
    <source>
        <dbReference type="ARBA" id="ARBA00005490"/>
    </source>
</evidence>
<comment type="catalytic activity">
    <reaction evidence="9">
        <text>L-threonyl-[protein] + ATP = O-phospho-L-threonyl-[protein] + ADP + H(+)</text>
        <dbReference type="Rhea" id="RHEA:46608"/>
        <dbReference type="Rhea" id="RHEA-COMP:11060"/>
        <dbReference type="Rhea" id="RHEA-COMP:11605"/>
        <dbReference type="ChEBI" id="CHEBI:15378"/>
        <dbReference type="ChEBI" id="CHEBI:30013"/>
        <dbReference type="ChEBI" id="CHEBI:30616"/>
        <dbReference type="ChEBI" id="CHEBI:61977"/>
        <dbReference type="ChEBI" id="CHEBI:456216"/>
        <dbReference type="EC" id="2.7.11.13"/>
    </reaction>
</comment>
<feature type="region of interest" description="Disordered" evidence="12">
    <location>
        <begin position="625"/>
        <end position="645"/>
    </location>
</feature>
<dbReference type="GO" id="GO:0004697">
    <property type="term" value="F:diacylglycerol-dependent serine/threonine kinase activity"/>
    <property type="evidence" value="ECO:0007669"/>
    <property type="project" value="UniProtKB-EC"/>
</dbReference>
<feature type="region of interest" description="Disordered" evidence="12">
    <location>
        <begin position="1232"/>
        <end position="1292"/>
    </location>
</feature>
<dbReference type="SUPFAM" id="SSF46585">
    <property type="entry name" value="HR1 repeat"/>
    <property type="match status" value="1"/>
</dbReference>
<feature type="region of interest" description="Disordered" evidence="12">
    <location>
        <begin position="966"/>
        <end position="1056"/>
    </location>
</feature>
<feature type="region of interest" description="Disordered" evidence="12">
    <location>
        <begin position="793"/>
        <end position="814"/>
    </location>
</feature>
<dbReference type="InterPro" id="IPR035892">
    <property type="entry name" value="C2_domain_sf"/>
</dbReference>
<keyword evidence="7" id="KW-0418">Kinase</keyword>
<dbReference type="SMART" id="SM00133">
    <property type="entry name" value="S_TK_X"/>
    <property type="match status" value="1"/>
</dbReference>
<feature type="region of interest" description="Disordered" evidence="12">
    <location>
        <begin position="1"/>
        <end position="128"/>
    </location>
</feature>
<keyword evidence="4" id="KW-0597">Phosphoprotein</keyword>
<dbReference type="GO" id="GO:0005524">
    <property type="term" value="F:ATP binding"/>
    <property type="evidence" value="ECO:0007669"/>
    <property type="project" value="UniProtKB-UniRule"/>
</dbReference>
<evidence type="ECO:0000256" key="6">
    <source>
        <dbReference type="ARBA" id="ARBA00022741"/>
    </source>
</evidence>
<dbReference type="Gene3D" id="1.10.510.10">
    <property type="entry name" value="Transferase(Phosphotransferase) domain 1"/>
    <property type="match status" value="1"/>
</dbReference>
<dbReference type="SMART" id="SM00239">
    <property type="entry name" value="C2"/>
    <property type="match status" value="1"/>
</dbReference>
<accession>A0A7R8UC24</accession>
<evidence type="ECO:0000256" key="11">
    <source>
        <dbReference type="PROSITE-ProRule" id="PRU10141"/>
    </source>
</evidence>
<dbReference type="InterPro" id="IPR036274">
    <property type="entry name" value="HR1_rpt_sf"/>
</dbReference>
<feature type="region of interest" description="Disordered" evidence="12">
    <location>
        <begin position="231"/>
        <end position="346"/>
    </location>
</feature>
<dbReference type="FunCoup" id="A0A7R8UC24">
    <property type="interactions" value="1339"/>
</dbReference>
<feature type="compositionally biased region" description="Low complexity" evidence="12">
    <location>
        <begin position="373"/>
        <end position="397"/>
    </location>
</feature>
<dbReference type="EC" id="2.7.11.13" evidence="2"/>
<dbReference type="InterPro" id="IPR008271">
    <property type="entry name" value="Ser/Thr_kinase_AS"/>
</dbReference>
<keyword evidence="8 11" id="KW-0067">ATP-binding</keyword>
<dbReference type="InterPro" id="IPR017892">
    <property type="entry name" value="Pkinase_C"/>
</dbReference>
<evidence type="ECO:0000259" key="13">
    <source>
        <dbReference type="PROSITE" id="PS50004"/>
    </source>
</evidence>
<dbReference type="InterPro" id="IPR000719">
    <property type="entry name" value="Prot_kinase_dom"/>
</dbReference>
<evidence type="ECO:0000256" key="12">
    <source>
        <dbReference type="SAM" id="MobiDB-lite"/>
    </source>
</evidence>
<dbReference type="FunFam" id="1.10.510.10:FF:000038">
    <property type="entry name" value="serine/threonine-protein kinase N2 isoform X1"/>
    <property type="match status" value="1"/>
</dbReference>
<dbReference type="OrthoDB" id="7676303at2759"/>
<feature type="compositionally biased region" description="Polar residues" evidence="12">
    <location>
        <begin position="966"/>
        <end position="993"/>
    </location>
</feature>
<evidence type="ECO:0000313" key="16">
    <source>
        <dbReference type="EMBL" id="CAD7077952.1"/>
    </source>
</evidence>
<feature type="compositionally biased region" description="Polar residues" evidence="12">
    <location>
        <begin position="254"/>
        <end position="271"/>
    </location>
</feature>
<dbReference type="FunFam" id="3.30.200.20:FF:000058">
    <property type="entry name" value="Putative serine/threonine-protein kinase N2"/>
    <property type="match status" value="1"/>
</dbReference>
<evidence type="ECO:0000256" key="8">
    <source>
        <dbReference type="ARBA" id="ARBA00022840"/>
    </source>
</evidence>
<dbReference type="Proteomes" id="UP000594454">
    <property type="component" value="Chromosome 1"/>
</dbReference>
<keyword evidence="17" id="KW-1185">Reference proteome</keyword>
<name>A0A7R8UC24_HERIL</name>
<dbReference type="EMBL" id="LR899009">
    <property type="protein sequence ID" value="CAD7077952.1"/>
    <property type="molecule type" value="Genomic_DNA"/>
</dbReference>
<dbReference type="InterPro" id="IPR011009">
    <property type="entry name" value="Kinase-like_dom_sf"/>
</dbReference>
<evidence type="ECO:0000256" key="10">
    <source>
        <dbReference type="ARBA" id="ARBA00047470"/>
    </source>
</evidence>